<feature type="transmembrane region" description="Helical" evidence="1">
    <location>
        <begin position="118"/>
        <end position="143"/>
    </location>
</feature>
<protein>
    <submittedName>
        <fullName evidence="2">ABC transporter permease subunit</fullName>
    </submittedName>
</protein>
<feature type="transmembrane region" description="Helical" evidence="1">
    <location>
        <begin position="88"/>
        <end position="112"/>
    </location>
</feature>
<accession>A0AA49J8Q4</accession>
<organism evidence="2 3">
    <name type="scientific">Marivirga salinarum</name>
    <dbReference type="NCBI Taxonomy" id="3059078"/>
    <lineage>
        <taxon>Bacteria</taxon>
        <taxon>Pseudomonadati</taxon>
        <taxon>Bacteroidota</taxon>
        <taxon>Cytophagia</taxon>
        <taxon>Cytophagales</taxon>
        <taxon>Marivirgaceae</taxon>
        <taxon>Marivirga</taxon>
    </lineage>
</organism>
<dbReference type="PROSITE" id="PS51257">
    <property type="entry name" value="PROKAR_LIPOPROTEIN"/>
    <property type="match status" value="1"/>
</dbReference>
<sequence length="255" mass="28960">MFKIAKFITTDLLKNKVMLLYLIFLWVACFGLFSLQGQGDKALTGILNVSLLVTPMLCLIFATIYFYNMYEFMMLLHAQPIKRNTLFIALYLSLSLVFTLIYFLGAGIPLLFMNPGKASILMIVGTSFLNFIFIAIALGVAVWTKDKSKGMGFSLLIWVYFVLLFDGIILLLMYNFSDYPIEKFVLYISFLNPVDLMRILVLMQTEASALMGYSGAIFQKVFTQNWGISIILLVMLVWTVLPLGLSLKAYNKKDL</sequence>
<feature type="transmembrane region" description="Helical" evidence="1">
    <location>
        <begin position="196"/>
        <end position="218"/>
    </location>
</feature>
<evidence type="ECO:0000256" key="1">
    <source>
        <dbReference type="SAM" id="Phobius"/>
    </source>
</evidence>
<feature type="transmembrane region" description="Helical" evidence="1">
    <location>
        <begin position="155"/>
        <end position="176"/>
    </location>
</feature>
<proteinExistence type="predicted"/>
<dbReference type="AlphaFoldDB" id="A0AA49J8Q4"/>
<name>A0AA49J8Q4_9BACT</name>
<dbReference type="GO" id="GO:0140359">
    <property type="term" value="F:ABC-type transporter activity"/>
    <property type="evidence" value="ECO:0007669"/>
    <property type="project" value="InterPro"/>
</dbReference>
<keyword evidence="3" id="KW-1185">Reference proteome</keyword>
<feature type="transmembrane region" description="Helical" evidence="1">
    <location>
        <begin position="45"/>
        <end position="67"/>
    </location>
</feature>
<feature type="transmembrane region" description="Helical" evidence="1">
    <location>
        <begin position="230"/>
        <end position="250"/>
    </location>
</feature>
<dbReference type="GO" id="GO:0005886">
    <property type="term" value="C:plasma membrane"/>
    <property type="evidence" value="ECO:0007669"/>
    <property type="project" value="UniProtKB-SubCell"/>
</dbReference>
<dbReference type="Proteomes" id="UP001230496">
    <property type="component" value="Chromosome"/>
</dbReference>
<keyword evidence="1" id="KW-0812">Transmembrane</keyword>
<dbReference type="EMBL" id="CP129971">
    <property type="protein sequence ID" value="WKK76211.2"/>
    <property type="molecule type" value="Genomic_DNA"/>
</dbReference>
<reference evidence="2 3" key="1">
    <citation type="submission" date="2023-08" db="EMBL/GenBank/DDBJ databases">
        <title>Comparative genomics and taxonomic characterization of three novel marine species of genus Marivirga.</title>
        <authorList>
            <person name="Muhammad N."/>
            <person name="Kim S.-G."/>
        </authorList>
    </citation>
    <scope>NUCLEOTIDE SEQUENCE [LARGE SCALE GENOMIC DNA]</scope>
    <source>
        <strain evidence="2 3">BDSF4-3</strain>
    </source>
</reference>
<keyword evidence="1" id="KW-0472">Membrane</keyword>
<gene>
    <name evidence="2" type="ORF">QYS49_02130</name>
</gene>
<dbReference type="Pfam" id="PF12679">
    <property type="entry name" value="ABC2_membrane_2"/>
    <property type="match status" value="1"/>
</dbReference>
<evidence type="ECO:0000313" key="3">
    <source>
        <dbReference type="Proteomes" id="UP001230496"/>
    </source>
</evidence>
<dbReference type="KEGG" id="msaa:QYS49_02130"/>
<dbReference type="RefSeq" id="WP_308350648.1">
    <property type="nucleotide sequence ID" value="NZ_CP129971.1"/>
</dbReference>
<evidence type="ECO:0000313" key="2">
    <source>
        <dbReference type="EMBL" id="WKK76211.2"/>
    </source>
</evidence>
<feature type="transmembrane region" description="Helical" evidence="1">
    <location>
        <begin position="12"/>
        <end position="33"/>
    </location>
</feature>
<keyword evidence="1" id="KW-1133">Transmembrane helix</keyword>